<sequence length="496" mass="53078">MEHDVATSPPAGWYTDPDGSAGQRYWDGDRWTRHRRPNPSAPRSPLALRVDGLRSRWLGMPAGLRLTVPVAAVLTMVGVAVYAWIRPLPDDWSQLPKRLSCQLRPGPTPPATITVASVDVSHPRGAVLRLVVRFAEPLPPSPSGSFASGFAGYLLTYTIANNGKEFAELGPQQDTDELAIRKPGESRGTEPNMRPDRNTNARRTAPDTVEINLETKRLGLDRGAGGSPAHLRRSVPHAVDRDGGLRVAILSGRAFGRAASLIVGSPSRRLCTYVSAIDVSRWLSTARTAVGCAQFRRIGALGGHRGGVNARIAARGRSLGLRAHRARAAGVGHCALAVVGDPSGTGRTLAAAAAEQPGLPGRLAVGLGRGDRRLCCGLRRTWRFEHNIAGLGILATGGPRVGTDRVRRASVADPASPHRNAGLDARIRQLHPGTRRIGRGRAGGGETRGADHLRGGRIGHRQRRPRRRGFLDLHGILCHVGCIHGRDPDIGLRGCR</sequence>
<proteinExistence type="predicted"/>
<keyword evidence="2" id="KW-0812">Transmembrane</keyword>
<feature type="compositionally biased region" description="Basic and acidic residues" evidence="1">
    <location>
        <begin position="178"/>
        <end position="199"/>
    </location>
</feature>
<feature type="transmembrane region" description="Helical" evidence="2">
    <location>
        <begin position="64"/>
        <end position="85"/>
    </location>
</feature>
<dbReference type="InterPro" id="IPR018929">
    <property type="entry name" value="DUF2510"/>
</dbReference>
<reference evidence="4 5" key="1">
    <citation type="journal article" date="2007" name="Proc. Natl. Acad. Sci. U.S.A.">
        <title>Genome plasticity of BCG and impact on vaccine efficacy.</title>
        <authorList>
            <person name="Brosch R."/>
            <person name="Gordon S.V."/>
            <person name="Garnier T."/>
            <person name="Eiglmeier K."/>
            <person name="Frigui W."/>
            <person name="Valenti P."/>
            <person name="Dos Santos S."/>
            <person name="Duthoy S."/>
            <person name="Lacroix C."/>
            <person name="Garcia-Pelayo C."/>
            <person name="Inwald J.K."/>
            <person name="Golby P."/>
            <person name="Garcia J.N."/>
            <person name="Hewinson R.G."/>
            <person name="Behr M.A."/>
            <person name="Quail M.A."/>
            <person name="Churcher C."/>
            <person name="Barrell B.G."/>
            <person name="Parkhill J."/>
            <person name="Cole S.T."/>
        </authorList>
    </citation>
    <scope>NUCLEOTIDE SEQUENCE [LARGE SCALE GENOMIC DNA]</scope>
    <source>
        <strain evidence="5">BCG / Pasteur 1173P2</strain>
    </source>
</reference>
<feature type="region of interest" description="Disordered" evidence="1">
    <location>
        <begin position="171"/>
        <end position="207"/>
    </location>
</feature>
<organism evidence="4 5">
    <name type="scientific">Mycobacterium bovis (strain BCG / Pasteur 1173P2)</name>
    <dbReference type="NCBI Taxonomy" id="410289"/>
    <lineage>
        <taxon>Bacteria</taxon>
        <taxon>Bacillati</taxon>
        <taxon>Actinomycetota</taxon>
        <taxon>Actinomycetes</taxon>
        <taxon>Mycobacteriales</taxon>
        <taxon>Mycobacteriaceae</taxon>
        <taxon>Mycobacterium</taxon>
        <taxon>Mycobacterium tuberculosis complex</taxon>
    </lineage>
</organism>
<feature type="region of interest" description="Disordered" evidence="1">
    <location>
        <begin position="1"/>
        <end position="44"/>
    </location>
</feature>
<evidence type="ECO:0000256" key="2">
    <source>
        <dbReference type="SAM" id="Phobius"/>
    </source>
</evidence>
<feature type="region of interest" description="Disordered" evidence="1">
    <location>
        <begin position="412"/>
        <end position="464"/>
    </location>
</feature>
<dbReference type="HOGENOM" id="CLU_549584_0_0_11"/>
<evidence type="ECO:0000313" key="5">
    <source>
        <dbReference type="Proteomes" id="UP000001472"/>
    </source>
</evidence>
<evidence type="ECO:0000259" key="3">
    <source>
        <dbReference type="Pfam" id="PF10708"/>
    </source>
</evidence>
<dbReference type="Pfam" id="PF10708">
    <property type="entry name" value="DUF2510"/>
    <property type="match status" value="1"/>
</dbReference>
<evidence type="ECO:0000313" key="4">
    <source>
        <dbReference type="EMBL" id="CAL73535.1"/>
    </source>
</evidence>
<accession>A0A0H3M9M7</accession>
<feature type="domain" description="DUF2510" evidence="3">
    <location>
        <begin position="11"/>
        <end position="43"/>
    </location>
</feature>
<feature type="compositionally biased region" description="Basic residues" evidence="1">
    <location>
        <begin position="455"/>
        <end position="464"/>
    </location>
</feature>
<protein>
    <submittedName>
        <fullName evidence="4">BCG_3546c protein</fullName>
    </submittedName>
</protein>
<gene>
    <name evidence="4" type="ordered locus">BCG_3546c</name>
</gene>
<keyword evidence="2" id="KW-0472">Membrane</keyword>
<keyword evidence="2" id="KW-1133">Transmembrane helix</keyword>
<name>A0A0H3M9M7_MYCBP</name>
<evidence type="ECO:0000256" key="1">
    <source>
        <dbReference type="SAM" id="MobiDB-lite"/>
    </source>
</evidence>
<dbReference type="KEGG" id="mbb:BCG_3546c"/>
<dbReference type="Proteomes" id="UP000001472">
    <property type="component" value="Chromosome"/>
</dbReference>
<dbReference type="AlphaFoldDB" id="A0A0H3M9M7"/>
<dbReference type="EMBL" id="AM408590">
    <property type="protein sequence ID" value="CAL73535.1"/>
    <property type="molecule type" value="Genomic_DNA"/>
</dbReference>